<gene>
    <name evidence="2" type="ORF">DJ90_1217</name>
</gene>
<dbReference type="EMBL" id="JMQA01000047">
    <property type="protein sequence ID" value="KFM94491.1"/>
    <property type="molecule type" value="Genomic_DNA"/>
</dbReference>
<dbReference type="Gene3D" id="3.30.450.180">
    <property type="match status" value="1"/>
</dbReference>
<dbReference type="InterPro" id="IPR001387">
    <property type="entry name" value="Cro/C1-type_HTH"/>
</dbReference>
<dbReference type="Gene3D" id="1.10.260.40">
    <property type="entry name" value="lambda repressor-like DNA-binding domains"/>
    <property type="match status" value="1"/>
</dbReference>
<dbReference type="PANTHER" id="PTHR35010">
    <property type="entry name" value="BLL4672 PROTEIN-RELATED"/>
    <property type="match status" value="1"/>
</dbReference>
<dbReference type="AlphaFoldDB" id="A0A090Y8G8"/>
<protein>
    <submittedName>
        <fullName evidence="2">Helix-turn-helix domain protein</fullName>
    </submittedName>
</protein>
<evidence type="ECO:0000259" key="1">
    <source>
        <dbReference type="SMART" id="SM00530"/>
    </source>
</evidence>
<dbReference type="GeneID" id="77010598"/>
<dbReference type="RefSeq" id="WP_051985164.1">
    <property type="nucleotide sequence ID" value="NZ_JAKOBR010000020.1"/>
</dbReference>
<evidence type="ECO:0000313" key="2">
    <source>
        <dbReference type="EMBL" id="KFM94491.1"/>
    </source>
</evidence>
<sequence length="293" mass="33954">MAGGLDRYEELSRFLRTRRERITPKQAGLPESGRRRRTPGLRRSEVALLADVGLDWYTYLEQGRHINVSAEVLDRIAGALQLDESERRHLFHLARKEFPLIETEKPSKVTPALQHFLDSQNLSPSNVMDARMNIIAWNAAYCALNGDLTAMSERERNFVWMTFTSPRFRYIKGDQWELHARRIAAKFHAGYARHVDDPWWSEQFEALCQVSSEFREFWDSHEVLDAIDAPKALQCPNLGTLNFDLVSFQYLDDSNLTVSIHVPHQDGTVEKMQRLVSDYQSIFPLYAVTRDQL</sequence>
<dbReference type="Proteomes" id="UP000029278">
    <property type="component" value="Unassembled WGS sequence"/>
</dbReference>
<dbReference type="InterPro" id="IPR041413">
    <property type="entry name" value="MLTR_LBD"/>
</dbReference>
<feature type="domain" description="HTH cro/C1-type" evidence="1">
    <location>
        <begin position="14"/>
        <end position="87"/>
    </location>
</feature>
<dbReference type="GO" id="GO:0003677">
    <property type="term" value="F:DNA binding"/>
    <property type="evidence" value="ECO:0007669"/>
    <property type="project" value="InterPro"/>
</dbReference>
<dbReference type="SMART" id="SM00530">
    <property type="entry name" value="HTH_XRE"/>
    <property type="match status" value="1"/>
</dbReference>
<evidence type="ECO:0000313" key="3">
    <source>
        <dbReference type="Proteomes" id="UP000029278"/>
    </source>
</evidence>
<dbReference type="STRING" id="44252.DJ90_1217"/>
<keyword evidence="3" id="KW-1185">Reference proteome</keyword>
<dbReference type="OrthoDB" id="5346389at2"/>
<dbReference type="Pfam" id="PF13560">
    <property type="entry name" value="HTH_31"/>
    <property type="match status" value="1"/>
</dbReference>
<reference evidence="2 3" key="1">
    <citation type="submission" date="2014-04" db="EMBL/GenBank/DDBJ databases">
        <authorList>
            <person name="Bishop-Lilly K.A."/>
            <person name="Broomall S.M."/>
            <person name="Chain P.S."/>
            <person name="Chertkov O."/>
            <person name="Coyne S.R."/>
            <person name="Daligault H.E."/>
            <person name="Davenport K.W."/>
            <person name="Erkkila T."/>
            <person name="Frey K.G."/>
            <person name="Gibbons H.S."/>
            <person name="Gu W."/>
            <person name="Jaissle J."/>
            <person name="Johnson S.L."/>
            <person name="Koroleva G.I."/>
            <person name="Ladner J.T."/>
            <person name="Lo C.-C."/>
            <person name="Minogue T.D."/>
            <person name="Munk C."/>
            <person name="Palacios G.F."/>
            <person name="Redden C.L."/>
            <person name="Rosenzweig C.N."/>
            <person name="Scholz M.B."/>
            <person name="Teshima H."/>
            <person name="Xu Y."/>
        </authorList>
    </citation>
    <scope>NUCLEOTIDE SEQUENCE [LARGE SCALE GENOMIC DNA]</scope>
    <source>
        <strain evidence="2 3">8244</strain>
    </source>
</reference>
<accession>A0A090Y8G8</accession>
<dbReference type="HOGENOM" id="CLU_057862_2_0_9"/>
<proteinExistence type="predicted"/>
<dbReference type="PATRIC" id="fig|44252.3.peg.5500"/>
<organism evidence="2 3">
    <name type="scientific">Paenibacillus macerans</name>
    <name type="common">Bacillus macerans</name>
    <dbReference type="NCBI Taxonomy" id="44252"/>
    <lineage>
        <taxon>Bacteria</taxon>
        <taxon>Bacillati</taxon>
        <taxon>Bacillota</taxon>
        <taxon>Bacilli</taxon>
        <taxon>Bacillales</taxon>
        <taxon>Paenibacillaceae</taxon>
        <taxon>Paenibacillus</taxon>
    </lineage>
</organism>
<dbReference type="SUPFAM" id="SSF47413">
    <property type="entry name" value="lambda repressor-like DNA-binding domains"/>
    <property type="match status" value="1"/>
</dbReference>
<comment type="caution">
    <text evidence="2">The sequence shown here is derived from an EMBL/GenBank/DDBJ whole genome shotgun (WGS) entry which is preliminary data.</text>
</comment>
<dbReference type="InterPro" id="IPR010982">
    <property type="entry name" value="Lambda_DNA-bd_dom_sf"/>
</dbReference>
<name>A0A090Y8G8_PAEMA</name>
<dbReference type="Pfam" id="PF17765">
    <property type="entry name" value="MLTR_LBD"/>
    <property type="match status" value="1"/>
</dbReference>